<dbReference type="InterPro" id="IPR052337">
    <property type="entry name" value="SAT4-like"/>
</dbReference>
<feature type="compositionally biased region" description="Low complexity" evidence="6">
    <location>
        <begin position="252"/>
        <end position="263"/>
    </location>
</feature>
<comment type="similarity">
    <text evidence="5">Belongs to the SAT4 family.</text>
</comment>
<keyword evidence="4 7" id="KW-0472">Membrane</keyword>
<reference evidence="9 10" key="1">
    <citation type="submission" date="2019-04" db="EMBL/GenBank/DDBJ databases">
        <title>Friends and foes A comparative genomics studyof 23 Aspergillus species from section Flavi.</title>
        <authorList>
            <consortium name="DOE Joint Genome Institute"/>
            <person name="Kjaerbolling I."/>
            <person name="Vesth T."/>
            <person name="Frisvad J.C."/>
            <person name="Nybo J.L."/>
            <person name="Theobald S."/>
            <person name="Kildgaard S."/>
            <person name="Isbrandt T."/>
            <person name="Kuo A."/>
            <person name="Sato A."/>
            <person name="Lyhne E.K."/>
            <person name="Kogle M.E."/>
            <person name="Wiebenga A."/>
            <person name="Kun R.S."/>
            <person name="Lubbers R.J."/>
            <person name="Makela M.R."/>
            <person name="Barry K."/>
            <person name="Chovatia M."/>
            <person name="Clum A."/>
            <person name="Daum C."/>
            <person name="Haridas S."/>
            <person name="He G."/>
            <person name="LaButti K."/>
            <person name="Lipzen A."/>
            <person name="Mondo S."/>
            <person name="Riley R."/>
            <person name="Salamov A."/>
            <person name="Simmons B.A."/>
            <person name="Magnuson J.K."/>
            <person name="Henrissat B."/>
            <person name="Mortensen U.H."/>
            <person name="Larsen T.O."/>
            <person name="Devries R.P."/>
            <person name="Grigoriev I.V."/>
            <person name="Machida M."/>
            <person name="Baker S.E."/>
            <person name="Andersen M.R."/>
        </authorList>
    </citation>
    <scope>NUCLEOTIDE SEQUENCE [LARGE SCALE GENOMIC DNA]</scope>
    <source>
        <strain evidence="9 10">CBS 763.97</strain>
    </source>
</reference>
<feature type="transmembrane region" description="Helical" evidence="7">
    <location>
        <begin position="16"/>
        <end position="36"/>
    </location>
</feature>
<feature type="transmembrane region" description="Helical" evidence="7">
    <location>
        <begin position="174"/>
        <end position="194"/>
    </location>
</feature>
<dbReference type="RefSeq" id="XP_031928879.1">
    <property type="nucleotide sequence ID" value="XM_032072357.1"/>
</dbReference>
<dbReference type="PANTHER" id="PTHR33048">
    <property type="entry name" value="PTH11-LIKE INTEGRAL MEMBRANE PROTEIN (AFU_ORTHOLOGUE AFUA_5G11245)"/>
    <property type="match status" value="1"/>
</dbReference>
<gene>
    <name evidence="9" type="ORF">BDV27DRAFT_156568</name>
</gene>
<keyword evidence="10" id="KW-1185">Reference proteome</keyword>
<feature type="transmembrane region" description="Helical" evidence="7">
    <location>
        <begin position="93"/>
        <end position="114"/>
    </location>
</feature>
<dbReference type="GO" id="GO:0016020">
    <property type="term" value="C:membrane"/>
    <property type="evidence" value="ECO:0007669"/>
    <property type="project" value="UniProtKB-SubCell"/>
</dbReference>
<feature type="region of interest" description="Disordered" evidence="6">
    <location>
        <begin position="250"/>
        <end position="282"/>
    </location>
</feature>
<comment type="subcellular location">
    <subcellularLocation>
        <location evidence="1">Membrane</location>
        <topology evidence="1">Multi-pass membrane protein</topology>
    </subcellularLocation>
</comment>
<name>A0A5N7A8W8_9EURO</name>
<evidence type="ECO:0000256" key="5">
    <source>
        <dbReference type="ARBA" id="ARBA00038359"/>
    </source>
</evidence>
<dbReference type="PANTHER" id="PTHR33048:SF160">
    <property type="entry name" value="SAT4 FAMILY MEMBRANE PROTEIN"/>
    <property type="match status" value="1"/>
</dbReference>
<dbReference type="Proteomes" id="UP000326268">
    <property type="component" value="Unassembled WGS sequence"/>
</dbReference>
<evidence type="ECO:0000256" key="7">
    <source>
        <dbReference type="SAM" id="Phobius"/>
    </source>
</evidence>
<dbReference type="GeneID" id="43656803"/>
<organism evidence="9 10">
    <name type="scientific">Aspergillus caelatus</name>
    <dbReference type="NCBI Taxonomy" id="61420"/>
    <lineage>
        <taxon>Eukaryota</taxon>
        <taxon>Fungi</taxon>
        <taxon>Dikarya</taxon>
        <taxon>Ascomycota</taxon>
        <taxon>Pezizomycotina</taxon>
        <taxon>Eurotiomycetes</taxon>
        <taxon>Eurotiomycetidae</taxon>
        <taxon>Eurotiales</taxon>
        <taxon>Aspergillaceae</taxon>
        <taxon>Aspergillus</taxon>
        <taxon>Aspergillus subgen. Circumdati</taxon>
    </lineage>
</organism>
<dbReference type="AlphaFoldDB" id="A0A5N7A8W8"/>
<dbReference type="InterPro" id="IPR049326">
    <property type="entry name" value="Rhodopsin_dom_fungi"/>
</dbReference>
<evidence type="ECO:0000313" key="10">
    <source>
        <dbReference type="Proteomes" id="UP000326268"/>
    </source>
</evidence>
<evidence type="ECO:0000313" key="9">
    <source>
        <dbReference type="EMBL" id="KAE8365798.1"/>
    </source>
</evidence>
<feature type="domain" description="Rhodopsin" evidence="8">
    <location>
        <begin position="8"/>
        <end position="239"/>
    </location>
</feature>
<evidence type="ECO:0000256" key="1">
    <source>
        <dbReference type="ARBA" id="ARBA00004141"/>
    </source>
</evidence>
<evidence type="ECO:0000256" key="2">
    <source>
        <dbReference type="ARBA" id="ARBA00022692"/>
    </source>
</evidence>
<feature type="transmembrane region" description="Helical" evidence="7">
    <location>
        <begin position="142"/>
        <end position="162"/>
    </location>
</feature>
<evidence type="ECO:0000256" key="4">
    <source>
        <dbReference type="ARBA" id="ARBA00023136"/>
    </source>
</evidence>
<dbReference type="OrthoDB" id="2496787at2759"/>
<dbReference type="EMBL" id="ML737624">
    <property type="protein sequence ID" value="KAE8365798.1"/>
    <property type="molecule type" value="Genomic_DNA"/>
</dbReference>
<feature type="transmembrane region" description="Helical" evidence="7">
    <location>
        <begin position="56"/>
        <end position="81"/>
    </location>
</feature>
<evidence type="ECO:0000256" key="6">
    <source>
        <dbReference type="SAM" id="MobiDB-lite"/>
    </source>
</evidence>
<keyword evidence="2 7" id="KW-0812">Transmembrane</keyword>
<protein>
    <recommendedName>
        <fullName evidence="8">Rhodopsin domain-containing protein</fullName>
    </recommendedName>
</protein>
<dbReference type="Pfam" id="PF20684">
    <property type="entry name" value="Fung_rhodopsin"/>
    <property type="match status" value="1"/>
</dbReference>
<keyword evidence="3 7" id="KW-1133">Transmembrane helix</keyword>
<evidence type="ECO:0000259" key="8">
    <source>
        <dbReference type="Pfam" id="PF20684"/>
    </source>
</evidence>
<accession>A0A5N7A8W8</accession>
<evidence type="ECO:0000256" key="3">
    <source>
        <dbReference type="ARBA" id="ARBA00022989"/>
    </source>
</evidence>
<feature type="transmembrane region" description="Helical" evidence="7">
    <location>
        <begin position="214"/>
        <end position="233"/>
    </location>
</feature>
<proteinExistence type="inferred from homology"/>
<sequence length="301" mass="34247">MARMKCCGGEFGLDDWIMAVTMLPVITLSSLSVVLADTGLGKDIWTLPFDNITRILKIYFFDECLYLSILPLTKISILFFYLRVFPKRSFRNAVYTVIGLNVCYMIAFVLISVFQCRPLDGAWLHWDKEYQYQCNDINAQGWAAAVFNMVLDLVVMIMPLRELYHLQLSLRKKLFVMCMFSFGIFVTLVSILRLESLIHFANTDNLTWDYVQVGYWSTIEVHVGVICACLPAIRSLLTRIFPSIFGDTRVQTSTSRSGGASSRLEGVVQSKPKVKGDDSDFLPLVDMDNSSQFDLQSHRCS</sequence>